<evidence type="ECO:0000313" key="3">
    <source>
        <dbReference type="Proteomes" id="UP000054858"/>
    </source>
</evidence>
<name>A0A0W0X4W3_9GAMM</name>
<comment type="caution">
    <text evidence="2">The sequence shown here is derived from an EMBL/GenBank/DDBJ whole genome shotgun (WGS) entry which is preliminary data.</text>
</comment>
<dbReference type="PATRIC" id="fig|29423.5.peg.1109"/>
<feature type="transmembrane region" description="Helical" evidence="1">
    <location>
        <begin position="211"/>
        <end position="233"/>
    </location>
</feature>
<feature type="transmembrane region" description="Helical" evidence="1">
    <location>
        <begin position="41"/>
        <end position="61"/>
    </location>
</feature>
<keyword evidence="1" id="KW-0472">Membrane</keyword>
<dbReference type="EMBL" id="LNYP01000019">
    <property type="protein sequence ID" value="KTD39630.1"/>
    <property type="molecule type" value="Genomic_DNA"/>
</dbReference>
<evidence type="ECO:0000313" key="2">
    <source>
        <dbReference type="EMBL" id="KTD39630.1"/>
    </source>
</evidence>
<dbReference type="Proteomes" id="UP000054858">
    <property type="component" value="Unassembled WGS sequence"/>
</dbReference>
<feature type="transmembrane region" description="Helical" evidence="1">
    <location>
        <begin position="94"/>
        <end position="111"/>
    </location>
</feature>
<sequence length="323" mass="36181">MAIIISVGITYDKGILTSLLAGIVGGISVQGVVAETWILKLLHIVVFDFIYFAVFILGLMVRDSADWTALTLVVLGFFANYIRRFGLENSMAPMMGWTLCFLATTLPFSSTDEAWRHMYGLLVGFGVSAVIILFVFPENYSRLFVKNSNRFFQTLSSGMAEIRRYLLISNRKTMHVTDLPFESIKTTLMQLVNTNQAIQLNRKTAKTEKQFSYIVSHQYALVHAYTLLIDALWIHSNEMPRSAQLAISLVCKQFATLLAAIGMYADFTVSKDSSFCFLPDLAKKLGLAPADNPAVIMLLLNCKLGFELMNQHIIQLVKNSDET</sequence>
<evidence type="ECO:0000256" key="1">
    <source>
        <dbReference type="SAM" id="Phobius"/>
    </source>
</evidence>
<accession>A0A0W0X4W3</accession>
<feature type="transmembrane region" description="Helical" evidence="1">
    <location>
        <begin position="245"/>
        <end position="265"/>
    </location>
</feature>
<dbReference type="AlphaFoldDB" id="A0A0W0X4W3"/>
<protein>
    <recommendedName>
        <fullName evidence="4">Fusaric acid resistance protein family protein</fullName>
    </recommendedName>
</protein>
<organism evidence="2 3">
    <name type="scientific">Legionella oakridgensis</name>
    <dbReference type="NCBI Taxonomy" id="29423"/>
    <lineage>
        <taxon>Bacteria</taxon>
        <taxon>Pseudomonadati</taxon>
        <taxon>Pseudomonadota</taxon>
        <taxon>Gammaproteobacteria</taxon>
        <taxon>Legionellales</taxon>
        <taxon>Legionellaceae</taxon>
        <taxon>Legionella</taxon>
    </lineage>
</organism>
<proteinExistence type="predicted"/>
<feature type="transmembrane region" description="Helical" evidence="1">
    <location>
        <begin position="67"/>
        <end position="82"/>
    </location>
</feature>
<feature type="transmembrane region" description="Helical" evidence="1">
    <location>
        <begin position="117"/>
        <end position="136"/>
    </location>
</feature>
<feature type="transmembrane region" description="Helical" evidence="1">
    <location>
        <begin position="15"/>
        <end position="34"/>
    </location>
</feature>
<keyword evidence="1" id="KW-0812">Transmembrane</keyword>
<gene>
    <name evidence="2" type="ORF">Loak_1056</name>
</gene>
<reference evidence="2 3" key="1">
    <citation type="submission" date="2015-11" db="EMBL/GenBank/DDBJ databases">
        <title>Genomic analysis of 38 Legionella species identifies large and diverse effector repertoires.</title>
        <authorList>
            <person name="Burstein D."/>
            <person name="Amaro F."/>
            <person name="Zusman T."/>
            <person name="Lifshitz Z."/>
            <person name="Cohen O."/>
            <person name="Gilbert J.A."/>
            <person name="Pupko T."/>
            <person name="Shuman H.A."/>
            <person name="Segal G."/>
        </authorList>
    </citation>
    <scope>NUCLEOTIDE SEQUENCE [LARGE SCALE GENOMIC DNA]</scope>
    <source>
        <strain evidence="2 3">Oak Ridge-10</strain>
    </source>
</reference>
<keyword evidence="1" id="KW-1133">Transmembrane helix</keyword>
<evidence type="ECO:0008006" key="4">
    <source>
        <dbReference type="Google" id="ProtNLM"/>
    </source>
</evidence>